<dbReference type="Proteomes" id="UP000555728">
    <property type="component" value="Unassembled WGS sequence"/>
</dbReference>
<sequence length="49" mass="4836">MTDAAAPSASSPLPSAPPPTDLPVQARVLFALLTRAAADGTPCPSNFGS</sequence>
<accession>A0A7W6S2A2</accession>
<comment type="caution">
    <text evidence="2">The sequence shown here is derived from an EMBL/GenBank/DDBJ whole genome shotgun (WGS) entry which is preliminary data.</text>
</comment>
<keyword evidence="3" id="KW-1185">Reference proteome</keyword>
<dbReference type="AlphaFoldDB" id="A0A7W6S2A2"/>
<name>A0A7W6S2A2_9PROT</name>
<organism evidence="2 3">
    <name type="scientific">Roseospira goensis</name>
    <dbReference type="NCBI Taxonomy" id="391922"/>
    <lineage>
        <taxon>Bacteria</taxon>
        <taxon>Pseudomonadati</taxon>
        <taxon>Pseudomonadota</taxon>
        <taxon>Alphaproteobacteria</taxon>
        <taxon>Rhodospirillales</taxon>
        <taxon>Rhodospirillaceae</taxon>
        <taxon>Roseospira</taxon>
    </lineage>
</organism>
<dbReference type="EMBL" id="JACIGI010000040">
    <property type="protein sequence ID" value="MBB4287524.1"/>
    <property type="molecule type" value="Genomic_DNA"/>
</dbReference>
<evidence type="ECO:0000313" key="2">
    <source>
        <dbReference type="EMBL" id="MBB4287524.1"/>
    </source>
</evidence>
<protein>
    <submittedName>
        <fullName evidence="2">Uncharacterized protein</fullName>
    </submittedName>
</protein>
<evidence type="ECO:0000313" key="3">
    <source>
        <dbReference type="Proteomes" id="UP000555728"/>
    </source>
</evidence>
<evidence type="ECO:0000256" key="1">
    <source>
        <dbReference type="SAM" id="MobiDB-lite"/>
    </source>
</evidence>
<feature type="region of interest" description="Disordered" evidence="1">
    <location>
        <begin position="1"/>
        <end position="22"/>
    </location>
</feature>
<gene>
    <name evidence="2" type="ORF">GGD88_003274</name>
</gene>
<dbReference type="RefSeq" id="WP_184437356.1">
    <property type="nucleotide sequence ID" value="NZ_JACIGI010000040.1"/>
</dbReference>
<reference evidence="2 3" key="1">
    <citation type="submission" date="2020-08" db="EMBL/GenBank/DDBJ databases">
        <title>Genome sequencing of Purple Non-Sulfur Bacteria from various extreme environments.</title>
        <authorList>
            <person name="Mayer M."/>
        </authorList>
    </citation>
    <scope>NUCLEOTIDE SEQUENCE [LARGE SCALE GENOMIC DNA]</scope>
    <source>
        <strain evidence="2 3">JA135</strain>
    </source>
</reference>
<feature type="compositionally biased region" description="Low complexity" evidence="1">
    <location>
        <begin position="1"/>
        <end position="13"/>
    </location>
</feature>
<proteinExistence type="predicted"/>